<dbReference type="PANTHER" id="PTHR43586:SF15">
    <property type="entry name" value="BLR3095 PROTEIN"/>
    <property type="match status" value="1"/>
</dbReference>
<dbReference type="InterPro" id="IPR015421">
    <property type="entry name" value="PyrdxlP-dep_Trfase_major"/>
</dbReference>
<dbReference type="Gene3D" id="3.40.640.10">
    <property type="entry name" value="Type I PLP-dependent aspartate aminotransferase-like (Major domain)"/>
    <property type="match status" value="1"/>
</dbReference>
<dbReference type="Gene3D" id="3.90.1150.10">
    <property type="entry name" value="Aspartate Aminotransferase, domain 1"/>
    <property type="match status" value="1"/>
</dbReference>
<keyword evidence="1" id="KW-0663">Pyridoxal phosphate</keyword>
<keyword evidence="3" id="KW-0808">Transferase</keyword>
<evidence type="ECO:0000313" key="4">
    <source>
        <dbReference type="Proteomes" id="UP001163156"/>
    </source>
</evidence>
<evidence type="ECO:0000313" key="3">
    <source>
        <dbReference type="EMBL" id="UZD22422.1"/>
    </source>
</evidence>
<dbReference type="EMBL" id="CP110226">
    <property type="protein sequence ID" value="UZD22422.1"/>
    <property type="molecule type" value="Genomic_DNA"/>
</dbReference>
<evidence type="ECO:0000256" key="1">
    <source>
        <dbReference type="ARBA" id="ARBA00022898"/>
    </source>
</evidence>
<evidence type="ECO:0000259" key="2">
    <source>
        <dbReference type="Pfam" id="PF00266"/>
    </source>
</evidence>
<dbReference type="InterPro" id="IPR015424">
    <property type="entry name" value="PyrdxlP-dep_Trfase"/>
</dbReference>
<dbReference type="InterPro" id="IPR015422">
    <property type="entry name" value="PyrdxlP-dep_Trfase_small"/>
</dbReference>
<dbReference type="PANTHER" id="PTHR43586">
    <property type="entry name" value="CYSTEINE DESULFURASE"/>
    <property type="match status" value="1"/>
</dbReference>
<dbReference type="SUPFAM" id="SSF53383">
    <property type="entry name" value="PLP-dependent transferases"/>
    <property type="match status" value="1"/>
</dbReference>
<keyword evidence="4" id="KW-1185">Reference proteome</keyword>
<sequence length="385" mass="43255">MDCQKHLFNLDPDIHYLNCAYKAPLLKKAEEAGIKAIQLERNPVNIKPSDFFTGVKEVKSRFAKLIASDPLQVAVIPSTSYGFATALNNISAEPGMKAITVGDEFPSGYLSLRRWCDRHSAKLEVIKPGADMRSMGTDWNQRILDSIDGLTTVVLLSSVHWMNGVQFDLESIGQKCRTVGAKFIVDGTQSVGAFPMDVKKFKIDALICATYKWLFGPYGLGMAFYGDAFDNGIPLEESWMNRTNSQNFGDLTNYDPEYTEEAGRYNVGEMSNFILMPMLNQALIQLNEWTVSEISEYCRDLTRPLFEYFESVGVEVVEAKFRSHHLFGIRLPEEVDADLLKVNLEASGVYLSFRGDLIRIAVNVFNTEEDISSLIQVFERSRSPG</sequence>
<dbReference type="Pfam" id="PF00266">
    <property type="entry name" value="Aminotran_5"/>
    <property type="match status" value="1"/>
</dbReference>
<protein>
    <submittedName>
        <fullName evidence="3">Aminotransferase class V-fold PLP-dependent enzyme</fullName>
    </submittedName>
</protein>
<keyword evidence="3" id="KW-0032">Aminotransferase</keyword>
<gene>
    <name evidence="3" type="ORF">OM944_17410</name>
</gene>
<dbReference type="InterPro" id="IPR000192">
    <property type="entry name" value="Aminotrans_V_dom"/>
</dbReference>
<organism evidence="3 4">
    <name type="scientific">Algoriphagus halophytocola</name>
    <dbReference type="NCBI Taxonomy" id="2991499"/>
    <lineage>
        <taxon>Bacteria</taxon>
        <taxon>Pseudomonadati</taxon>
        <taxon>Bacteroidota</taxon>
        <taxon>Cytophagia</taxon>
        <taxon>Cytophagales</taxon>
        <taxon>Cyclobacteriaceae</taxon>
        <taxon>Algoriphagus</taxon>
    </lineage>
</organism>
<dbReference type="GO" id="GO:0008483">
    <property type="term" value="F:transaminase activity"/>
    <property type="evidence" value="ECO:0007669"/>
    <property type="project" value="UniProtKB-KW"/>
</dbReference>
<dbReference type="Proteomes" id="UP001163156">
    <property type="component" value="Chromosome"/>
</dbReference>
<accession>A0ABY6MF31</accession>
<reference evidence="3" key="1">
    <citation type="submission" date="2022-10" db="EMBL/GenBank/DDBJ databases">
        <title>Algoriphagus sp. a novel bacteria isolate from halophytes salicornia europaea.</title>
        <authorList>
            <person name="Peng Y."/>
            <person name="Jiang L."/>
            <person name="Lee J."/>
        </authorList>
    </citation>
    <scope>NUCLEOTIDE SEQUENCE</scope>
    <source>
        <strain evidence="3">TR-M5</strain>
    </source>
</reference>
<name>A0ABY6MF31_9BACT</name>
<proteinExistence type="predicted"/>
<feature type="domain" description="Aminotransferase class V" evidence="2">
    <location>
        <begin position="51"/>
        <end position="352"/>
    </location>
</feature>
<dbReference type="RefSeq" id="WP_264808900.1">
    <property type="nucleotide sequence ID" value="NZ_CP110226.1"/>
</dbReference>